<dbReference type="AlphaFoldDB" id="A0ABD2Z5Z4"/>
<dbReference type="PANTHER" id="PTHR46890:SF48">
    <property type="entry name" value="RNA-DIRECTED DNA POLYMERASE"/>
    <property type="match status" value="1"/>
</dbReference>
<accession>A0ABD2Z5Z4</accession>
<reference evidence="2 3" key="1">
    <citation type="submission" date="2024-11" db="EMBL/GenBank/DDBJ databases">
        <title>A near-complete genome assembly of Cinchona calisaya.</title>
        <authorList>
            <person name="Lian D.C."/>
            <person name="Zhao X.W."/>
            <person name="Wei L."/>
        </authorList>
    </citation>
    <scope>NUCLEOTIDE SEQUENCE [LARGE SCALE GENOMIC DNA]</scope>
    <source>
        <tissue evidence="2">Nenye</tissue>
    </source>
</reference>
<protein>
    <recommendedName>
        <fullName evidence="1">Reverse transcriptase domain-containing protein</fullName>
    </recommendedName>
</protein>
<evidence type="ECO:0000313" key="3">
    <source>
        <dbReference type="Proteomes" id="UP001630127"/>
    </source>
</evidence>
<proteinExistence type="predicted"/>
<keyword evidence="3" id="KW-1185">Reference proteome</keyword>
<dbReference type="EMBL" id="JBJUIK010000011">
    <property type="protein sequence ID" value="KAL3513183.1"/>
    <property type="molecule type" value="Genomic_DNA"/>
</dbReference>
<gene>
    <name evidence="2" type="ORF">ACH5RR_025900</name>
</gene>
<dbReference type="Proteomes" id="UP001630127">
    <property type="component" value="Unassembled WGS sequence"/>
</dbReference>
<dbReference type="InterPro" id="IPR000477">
    <property type="entry name" value="RT_dom"/>
</dbReference>
<evidence type="ECO:0000313" key="2">
    <source>
        <dbReference type="EMBL" id="KAL3513183.1"/>
    </source>
</evidence>
<evidence type="ECO:0000259" key="1">
    <source>
        <dbReference type="Pfam" id="PF00078"/>
    </source>
</evidence>
<feature type="domain" description="Reverse transcriptase" evidence="1">
    <location>
        <begin position="4"/>
        <end position="130"/>
    </location>
</feature>
<dbReference type="InterPro" id="IPR052343">
    <property type="entry name" value="Retrotransposon-Effector_Assoc"/>
</dbReference>
<organism evidence="2 3">
    <name type="scientific">Cinchona calisaya</name>
    <dbReference type="NCBI Taxonomy" id="153742"/>
    <lineage>
        <taxon>Eukaryota</taxon>
        <taxon>Viridiplantae</taxon>
        <taxon>Streptophyta</taxon>
        <taxon>Embryophyta</taxon>
        <taxon>Tracheophyta</taxon>
        <taxon>Spermatophyta</taxon>
        <taxon>Magnoliopsida</taxon>
        <taxon>eudicotyledons</taxon>
        <taxon>Gunneridae</taxon>
        <taxon>Pentapetalae</taxon>
        <taxon>asterids</taxon>
        <taxon>lamiids</taxon>
        <taxon>Gentianales</taxon>
        <taxon>Rubiaceae</taxon>
        <taxon>Cinchonoideae</taxon>
        <taxon>Cinchoneae</taxon>
        <taxon>Cinchona</taxon>
    </lineage>
</organism>
<dbReference type="Pfam" id="PF00078">
    <property type="entry name" value="RVT_1"/>
    <property type="match status" value="1"/>
</dbReference>
<comment type="caution">
    <text evidence="2">The sequence shown here is derived from an EMBL/GenBank/DDBJ whole genome shotgun (WGS) entry which is preliminary data.</text>
</comment>
<dbReference type="PANTHER" id="PTHR46890">
    <property type="entry name" value="NON-LTR RETROLELEMENT REVERSE TRANSCRIPTASE-LIKE PROTEIN-RELATED"/>
    <property type="match status" value="1"/>
</dbReference>
<name>A0ABD2Z5Z4_9GENT</name>
<sequence>MRRFGFSNPFTSLIANCIEGNWFSILFNGIPTGFFNPTKGVRQRDPLSPTLFILAVEAFSKGLKLQFQSGKIEYYTAARNSIPISHLTYVDDIIVFLNASKKSVSNIMKFISIFESQSTELVNRVKVVFMCLEIWRQ</sequence>